<dbReference type="SMART" id="SM00347">
    <property type="entry name" value="HTH_MARR"/>
    <property type="match status" value="1"/>
</dbReference>
<accession>A0A8J8MNR1</accession>
<keyword evidence="2" id="KW-0238">DNA-binding</keyword>
<reference evidence="5" key="1">
    <citation type="submission" date="2020-07" db="EMBL/GenBank/DDBJ databases">
        <title>Vallitalea pronyensis genome.</title>
        <authorList>
            <person name="Postec A."/>
        </authorList>
    </citation>
    <scope>NUCLEOTIDE SEQUENCE</scope>
    <source>
        <strain evidence="5">FatNI3</strain>
    </source>
</reference>
<keyword evidence="1" id="KW-0805">Transcription regulation</keyword>
<dbReference type="AlphaFoldDB" id="A0A8J8MNR1"/>
<dbReference type="SUPFAM" id="SSF46785">
    <property type="entry name" value="Winged helix' DNA-binding domain"/>
    <property type="match status" value="1"/>
</dbReference>
<dbReference type="Proteomes" id="UP000683246">
    <property type="component" value="Chromosome"/>
</dbReference>
<dbReference type="InterPro" id="IPR036390">
    <property type="entry name" value="WH_DNA-bd_sf"/>
</dbReference>
<dbReference type="InterPro" id="IPR000835">
    <property type="entry name" value="HTH_MarR-typ"/>
</dbReference>
<organism evidence="5 6">
    <name type="scientific">Vallitalea pronyensis</name>
    <dbReference type="NCBI Taxonomy" id="1348613"/>
    <lineage>
        <taxon>Bacteria</taxon>
        <taxon>Bacillati</taxon>
        <taxon>Bacillota</taxon>
        <taxon>Clostridia</taxon>
        <taxon>Lachnospirales</taxon>
        <taxon>Vallitaleaceae</taxon>
        <taxon>Vallitalea</taxon>
    </lineage>
</organism>
<dbReference type="Gene3D" id="1.10.10.10">
    <property type="entry name" value="Winged helix-like DNA-binding domain superfamily/Winged helix DNA-binding domain"/>
    <property type="match status" value="1"/>
</dbReference>
<keyword evidence="6" id="KW-1185">Reference proteome</keyword>
<evidence type="ECO:0000313" key="6">
    <source>
        <dbReference type="Proteomes" id="UP000683246"/>
    </source>
</evidence>
<evidence type="ECO:0000313" key="5">
    <source>
        <dbReference type="EMBL" id="QUI25307.1"/>
    </source>
</evidence>
<feature type="domain" description="HTH marR-type" evidence="4">
    <location>
        <begin position="1"/>
        <end position="138"/>
    </location>
</feature>
<dbReference type="PRINTS" id="PR00598">
    <property type="entry name" value="HTHMARR"/>
</dbReference>
<sequence length="138" mass="15733">MELNQVLDELTSKMSSIIKKHKERAITKEALSEITYTQFNLIYCIRETSNATITSLAEALDLTKPTLTAAVHKLIKLGLVEKQASKKDKRVQYIELTPKGESIGNAEMNAYNECIDLMREKLGDDFNTFEGMLRRLYD</sequence>
<dbReference type="GO" id="GO:0003700">
    <property type="term" value="F:DNA-binding transcription factor activity"/>
    <property type="evidence" value="ECO:0007669"/>
    <property type="project" value="InterPro"/>
</dbReference>
<name>A0A8J8MNR1_9FIRM</name>
<dbReference type="GO" id="GO:0003677">
    <property type="term" value="F:DNA binding"/>
    <property type="evidence" value="ECO:0007669"/>
    <property type="project" value="UniProtKB-KW"/>
</dbReference>
<dbReference type="PROSITE" id="PS50995">
    <property type="entry name" value="HTH_MARR_2"/>
    <property type="match status" value="1"/>
</dbReference>
<evidence type="ECO:0000259" key="4">
    <source>
        <dbReference type="PROSITE" id="PS50995"/>
    </source>
</evidence>
<proteinExistence type="predicted"/>
<dbReference type="RefSeq" id="WP_212696008.1">
    <property type="nucleotide sequence ID" value="NZ_CP058649.1"/>
</dbReference>
<dbReference type="Pfam" id="PF01047">
    <property type="entry name" value="MarR"/>
    <property type="match status" value="1"/>
</dbReference>
<dbReference type="PANTHER" id="PTHR42756">
    <property type="entry name" value="TRANSCRIPTIONAL REGULATOR, MARR"/>
    <property type="match status" value="1"/>
</dbReference>
<evidence type="ECO:0000256" key="1">
    <source>
        <dbReference type="ARBA" id="ARBA00023015"/>
    </source>
</evidence>
<dbReference type="PANTHER" id="PTHR42756:SF1">
    <property type="entry name" value="TRANSCRIPTIONAL REPRESSOR OF EMRAB OPERON"/>
    <property type="match status" value="1"/>
</dbReference>
<dbReference type="KEGG" id="vpy:HZI73_24730"/>
<keyword evidence="3" id="KW-0804">Transcription</keyword>
<dbReference type="EMBL" id="CP058649">
    <property type="protein sequence ID" value="QUI25307.1"/>
    <property type="molecule type" value="Genomic_DNA"/>
</dbReference>
<dbReference type="InterPro" id="IPR036388">
    <property type="entry name" value="WH-like_DNA-bd_sf"/>
</dbReference>
<evidence type="ECO:0000256" key="3">
    <source>
        <dbReference type="ARBA" id="ARBA00023163"/>
    </source>
</evidence>
<evidence type="ECO:0000256" key="2">
    <source>
        <dbReference type="ARBA" id="ARBA00023125"/>
    </source>
</evidence>
<gene>
    <name evidence="5" type="ORF">HZI73_24730</name>
</gene>
<protein>
    <submittedName>
        <fullName evidence="5">MarR family transcriptional regulator</fullName>
    </submittedName>
</protein>